<sequence>MIMLVMSFTPESFTILIENPWLIMRTKKQRTLIK</sequence>
<proteinExistence type="predicted"/>
<reference evidence="1 2" key="1">
    <citation type="journal article" date="2014" name="Proc. Natl. Acad. Sci. U.S.A.">
        <title>Molecular dissection of the evolution of carbapenem-resistant multilocus sequence type 258 Klebsiella pneumoniae.</title>
        <authorList>
            <person name="Deleo F.R."/>
            <person name="Chen L."/>
            <person name="Porcella S.F."/>
            <person name="Martens C.A."/>
            <person name="Kobayashi S.D."/>
            <person name="Porter A.R."/>
            <person name="Chavda K.D."/>
            <person name="Jacobs M.R."/>
            <person name="Mathema B."/>
            <person name="Olsen R.J."/>
            <person name="Bonomo R.A."/>
            <person name="Musser J.M."/>
            <person name="Kreiswirth B.N."/>
        </authorList>
    </citation>
    <scope>NUCLEOTIDE SEQUENCE [LARGE SCALE GENOMIC DNA]</scope>
    <source>
        <strain evidence="1">30684/NJST258_2</strain>
    </source>
</reference>
<dbReference type="Proteomes" id="UP000019586">
    <property type="component" value="Chromosome"/>
</dbReference>
<dbReference type="KEGG" id="kps:KPNJ2_04309"/>
<dbReference type="HOGENOM" id="CLU_3374217_0_0_6"/>
<dbReference type="AlphaFoldDB" id="W8UMG6"/>
<name>W8UMG6_KLEPN</name>
<protein>
    <submittedName>
        <fullName evidence="1">Uncharacterized protein</fullName>
    </submittedName>
</protein>
<gene>
    <name evidence="1" type="ORF">KPNJ2_04309</name>
</gene>
<dbReference type="EMBL" id="CP006918">
    <property type="protein sequence ID" value="AHM81089.1"/>
    <property type="molecule type" value="Genomic_DNA"/>
</dbReference>
<evidence type="ECO:0000313" key="2">
    <source>
        <dbReference type="Proteomes" id="UP000019586"/>
    </source>
</evidence>
<evidence type="ECO:0000313" key="1">
    <source>
        <dbReference type="EMBL" id="AHM81089.1"/>
    </source>
</evidence>
<organism evidence="1 2">
    <name type="scientific">Klebsiella pneumoniae 30684/NJST258_2</name>
    <dbReference type="NCBI Taxonomy" id="1420013"/>
    <lineage>
        <taxon>Bacteria</taxon>
        <taxon>Pseudomonadati</taxon>
        <taxon>Pseudomonadota</taxon>
        <taxon>Gammaproteobacteria</taxon>
        <taxon>Enterobacterales</taxon>
        <taxon>Enterobacteriaceae</taxon>
        <taxon>Klebsiella/Raoultella group</taxon>
        <taxon>Klebsiella</taxon>
        <taxon>Klebsiella pneumoniae complex</taxon>
    </lineage>
</organism>
<accession>W8UMG6</accession>